<evidence type="ECO:0000256" key="1">
    <source>
        <dbReference type="ARBA" id="ARBA00004286"/>
    </source>
</evidence>
<dbReference type="GO" id="GO:0003677">
    <property type="term" value="F:DNA binding"/>
    <property type="evidence" value="ECO:0007669"/>
    <property type="project" value="InterPro"/>
</dbReference>
<dbReference type="GeneID" id="41994423"/>
<comment type="subcellular location">
    <subcellularLocation>
        <location evidence="1">Chromosome</location>
    </subcellularLocation>
</comment>
<dbReference type="Gene3D" id="1.10.20.10">
    <property type="entry name" value="Histone, subunit A"/>
    <property type="match status" value="1"/>
</dbReference>
<evidence type="ECO:0000313" key="6">
    <source>
        <dbReference type="Proteomes" id="UP000253153"/>
    </source>
</evidence>
<dbReference type="PRINTS" id="PR00622">
    <property type="entry name" value="HISTONEH3"/>
</dbReference>
<evidence type="ECO:0000256" key="2">
    <source>
        <dbReference type="ARBA" id="ARBA00010343"/>
    </source>
</evidence>
<gene>
    <name evidence="5" type="ORF">FIESC28_04980</name>
</gene>
<dbReference type="GO" id="GO:0000786">
    <property type="term" value="C:nucleosome"/>
    <property type="evidence" value="ECO:0007669"/>
    <property type="project" value="UniProtKB-KW"/>
</dbReference>
<name>A0A366RWI4_9HYPO</name>
<keyword evidence="3" id="KW-0158">Chromosome</keyword>
<dbReference type="InterPro" id="IPR000164">
    <property type="entry name" value="Histone_H3/CENP-A"/>
</dbReference>
<dbReference type="Proteomes" id="UP000253153">
    <property type="component" value="Unassembled WGS sequence"/>
</dbReference>
<keyword evidence="4" id="KW-0544">Nucleosome core</keyword>
<comment type="similarity">
    <text evidence="2">Belongs to the histone H3 family.</text>
</comment>
<dbReference type="InterPro" id="IPR009072">
    <property type="entry name" value="Histone-fold"/>
</dbReference>
<dbReference type="GO" id="GO:0030527">
    <property type="term" value="F:structural constituent of chromatin"/>
    <property type="evidence" value="ECO:0007669"/>
    <property type="project" value="InterPro"/>
</dbReference>
<dbReference type="OrthoDB" id="5083091at2759"/>
<dbReference type="RefSeq" id="XP_031016892.1">
    <property type="nucleotide sequence ID" value="XM_031159127.1"/>
</dbReference>
<dbReference type="EMBL" id="QKXC01000101">
    <property type="protein sequence ID" value="RBR21443.1"/>
    <property type="molecule type" value="Genomic_DNA"/>
</dbReference>
<reference evidence="5 6" key="1">
    <citation type="submission" date="2018-06" db="EMBL/GenBank/DDBJ databases">
        <title>Fusarium incarnatum-equiseti species complex species 28.</title>
        <authorList>
            <person name="Gardiner D.M."/>
        </authorList>
    </citation>
    <scope>NUCLEOTIDE SEQUENCE [LARGE SCALE GENOMIC DNA]</scope>
    <source>
        <strain evidence="5 6">FIESC_28</strain>
    </source>
</reference>
<accession>A0A366RWI4</accession>
<dbReference type="GO" id="GO:0046982">
    <property type="term" value="F:protein heterodimerization activity"/>
    <property type="evidence" value="ECO:0007669"/>
    <property type="project" value="InterPro"/>
</dbReference>
<organism evidence="5 6">
    <name type="scientific">Fusarium coffeatum</name>
    <dbReference type="NCBI Taxonomy" id="231269"/>
    <lineage>
        <taxon>Eukaryota</taxon>
        <taxon>Fungi</taxon>
        <taxon>Dikarya</taxon>
        <taxon>Ascomycota</taxon>
        <taxon>Pezizomycotina</taxon>
        <taxon>Sordariomycetes</taxon>
        <taxon>Hypocreomycetidae</taxon>
        <taxon>Hypocreales</taxon>
        <taxon>Nectriaceae</taxon>
        <taxon>Fusarium</taxon>
        <taxon>Fusarium incarnatum-equiseti species complex</taxon>
    </lineage>
</organism>
<dbReference type="AlphaFoldDB" id="A0A366RWI4"/>
<evidence type="ECO:0000313" key="5">
    <source>
        <dbReference type="EMBL" id="RBR21443.1"/>
    </source>
</evidence>
<keyword evidence="6" id="KW-1185">Reference proteome</keyword>
<evidence type="ECO:0000256" key="4">
    <source>
        <dbReference type="ARBA" id="ARBA00023269"/>
    </source>
</evidence>
<dbReference type="SUPFAM" id="SSF47113">
    <property type="entry name" value="Histone-fold"/>
    <property type="match status" value="1"/>
</dbReference>
<sequence>MAPKKTVPAKSTATKTPGKILIAREKERWDEGSARARLSTKRFSYHSDRFTLLCMKIVKEQNPTTFRSMHVEREAINALQKSAEKHLISVLEGVAVVAEHAGRKAPIKKDFETLESLRPYVG</sequence>
<proteinExistence type="inferred from homology"/>
<protein>
    <recommendedName>
        <fullName evidence="7">Histone H2A/H2B/H3 domain-containing protein</fullName>
    </recommendedName>
</protein>
<evidence type="ECO:0000256" key="3">
    <source>
        <dbReference type="ARBA" id="ARBA00022454"/>
    </source>
</evidence>
<comment type="caution">
    <text evidence="5">The sequence shown here is derived from an EMBL/GenBank/DDBJ whole genome shotgun (WGS) entry which is preliminary data.</text>
</comment>
<keyword evidence="4" id="KW-0238">DNA-binding</keyword>
<evidence type="ECO:0008006" key="7">
    <source>
        <dbReference type="Google" id="ProtNLM"/>
    </source>
</evidence>